<protein>
    <recommendedName>
        <fullName evidence="4">Chorismate dehydratase</fullName>
        <ecNumber evidence="4">4.2.1.151</ecNumber>
    </recommendedName>
    <alternativeName>
        <fullName evidence="4">Menaquinone biosynthetic enzyme MqnA</fullName>
    </alternativeName>
</protein>
<comment type="pathway">
    <text evidence="1 4">Quinol/quinone metabolism; menaquinone biosynthesis.</text>
</comment>
<dbReference type="PANTHER" id="PTHR37690:SF1">
    <property type="entry name" value="CHORISMATE DEHYDRATASE"/>
    <property type="match status" value="1"/>
</dbReference>
<evidence type="ECO:0000313" key="6">
    <source>
        <dbReference type="Proteomes" id="UP000078162"/>
    </source>
</evidence>
<dbReference type="GO" id="GO:0016836">
    <property type="term" value="F:hydro-lyase activity"/>
    <property type="evidence" value="ECO:0007669"/>
    <property type="project" value="UniProtKB-UniRule"/>
</dbReference>
<evidence type="ECO:0000256" key="4">
    <source>
        <dbReference type="HAMAP-Rule" id="MF_00995"/>
    </source>
</evidence>
<dbReference type="EC" id="4.2.1.151" evidence="4"/>
<evidence type="ECO:0000256" key="1">
    <source>
        <dbReference type="ARBA" id="ARBA00004863"/>
    </source>
</evidence>
<dbReference type="CDD" id="cd13634">
    <property type="entry name" value="PBP2_Sco4506"/>
    <property type="match status" value="1"/>
</dbReference>
<keyword evidence="2 4" id="KW-0474">Menaquinone biosynthesis</keyword>
<accession>A0A1A9HTI8</accession>
<dbReference type="InterPro" id="IPR003773">
    <property type="entry name" value="Menaquinone_biosynth"/>
</dbReference>
<evidence type="ECO:0000256" key="2">
    <source>
        <dbReference type="ARBA" id="ARBA00022428"/>
    </source>
</evidence>
<dbReference type="SUPFAM" id="SSF53850">
    <property type="entry name" value="Periplasmic binding protein-like II"/>
    <property type="match status" value="1"/>
</dbReference>
<dbReference type="PANTHER" id="PTHR37690">
    <property type="entry name" value="CHORISMATE DEHYDRATASE"/>
    <property type="match status" value="1"/>
</dbReference>
<dbReference type="STRING" id="1806891.Cs308_0139"/>
<dbReference type="OrthoDB" id="9810112at2"/>
<dbReference type="AlphaFoldDB" id="A0A1A9HTI8"/>
<dbReference type="KEGG" id="csaz:Cs308_0139"/>
<gene>
    <name evidence="4" type="primary">mqnA</name>
    <name evidence="5" type="ORF">Cs308_0139</name>
</gene>
<comment type="catalytic activity">
    <reaction evidence="4">
        <text>chorismate = 3-[(1-carboxyvinyl)-oxy]benzoate + H2O</text>
        <dbReference type="Rhea" id="RHEA:40051"/>
        <dbReference type="ChEBI" id="CHEBI:15377"/>
        <dbReference type="ChEBI" id="CHEBI:29748"/>
        <dbReference type="ChEBI" id="CHEBI:76981"/>
        <dbReference type="EC" id="4.2.1.151"/>
    </reaction>
</comment>
<dbReference type="UniPathway" id="UPA00079"/>
<keyword evidence="6" id="KW-1185">Reference proteome</keyword>
<proteinExistence type="inferred from homology"/>
<dbReference type="InterPro" id="IPR030868">
    <property type="entry name" value="MqnA"/>
</dbReference>
<organism evidence="5 6">
    <name type="scientific">Candidatus Chlamydia sanziniae</name>
    <dbReference type="NCBI Taxonomy" id="1806891"/>
    <lineage>
        <taxon>Bacteria</taxon>
        <taxon>Pseudomonadati</taxon>
        <taxon>Chlamydiota</taxon>
        <taxon>Chlamydiia</taxon>
        <taxon>Chlamydiales</taxon>
        <taxon>Chlamydiaceae</taxon>
        <taxon>Chlamydia/Chlamydophila group</taxon>
        <taxon>Chlamydia</taxon>
    </lineage>
</organism>
<dbReference type="EMBL" id="CP014639">
    <property type="protein sequence ID" value="ANH78310.1"/>
    <property type="molecule type" value="Genomic_DNA"/>
</dbReference>
<name>A0A1A9HTI8_9CHLA</name>
<evidence type="ECO:0000313" key="5">
    <source>
        <dbReference type="EMBL" id="ANH78310.1"/>
    </source>
</evidence>
<evidence type="ECO:0000256" key="3">
    <source>
        <dbReference type="ARBA" id="ARBA00023239"/>
    </source>
</evidence>
<keyword evidence="3 4" id="KW-0456">Lyase</keyword>
<dbReference type="PATRIC" id="fig|1806891.3.peg.133"/>
<dbReference type="GO" id="GO:0009234">
    <property type="term" value="P:menaquinone biosynthetic process"/>
    <property type="evidence" value="ECO:0007669"/>
    <property type="project" value="UniProtKB-UniRule"/>
</dbReference>
<dbReference type="Pfam" id="PF02621">
    <property type="entry name" value="VitK2_biosynth"/>
    <property type="match status" value="1"/>
</dbReference>
<comment type="similarity">
    <text evidence="4">Belongs to the MqnA/MqnD family. MqnA subfamily.</text>
</comment>
<dbReference type="RefSeq" id="WP_066481366.1">
    <property type="nucleotide sequence ID" value="NZ_CP014639.1"/>
</dbReference>
<dbReference type="Proteomes" id="UP000078162">
    <property type="component" value="Chromosome"/>
</dbReference>
<dbReference type="Gene3D" id="3.40.190.10">
    <property type="entry name" value="Periplasmic binding protein-like II"/>
    <property type="match status" value="2"/>
</dbReference>
<sequence>MSDKLSKRISLGCIPYINALPFSLQLAKHKEIDLYTASPAELLTLLIHRKLNNALTSSFGAISHKLNYLPDFGIAAHKRILSVNLYTVPTFFNGKHTRLVSTQESRSSIELLKILCHYLWRVPIPEILRLPTHEVIQQSSDNCTGLLLIGDAALHHPKIPGFTTYDLAAGWYDLTQLPFVFAIILHNTSGKEESLLSQVFTKALNYFETHPQEVVQEAYQRTRLPKPLLQEYFTLCQYKLEDEHYESLARFQTYHEALCQSA</sequence>
<comment type="function">
    <text evidence="4">Catalyzes the dehydration of chorismate into 3-[(1-carboxyvinyl)oxy]benzoate, a step in the biosynthesis of menaquinone (MK, vitamin K2).</text>
</comment>
<reference evidence="6" key="1">
    <citation type="submission" date="2016-03" db="EMBL/GenBank/DDBJ databases">
        <title>Culture-independent genomics supports pathogen discovery for uncultivable bacteria within the genus Chlamydia.</title>
        <authorList>
            <person name="Taylor-Brown A."/>
            <person name="Bachmann N.L."/>
            <person name="Borel N."/>
            <person name="Polkinghorne A."/>
        </authorList>
    </citation>
    <scope>NUCLEOTIDE SEQUENCE [LARGE SCALE GENOMIC DNA]</scope>
    <source>
        <strain evidence="6">2742-308</strain>
    </source>
</reference>
<dbReference type="HAMAP" id="MF_00995">
    <property type="entry name" value="MqnA"/>
    <property type="match status" value="1"/>
</dbReference>